<evidence type="ECO:0000313" key="3">
    <source>
        <dbReference type="EMBL" id="VBB28349.1"/>
    </source>
</evidence>
<feature type="compositionally biased region" description="Polar residues" evidence="1">
    <location>
        <begin position="174"/>
        <end position="186"/>
    </location>
</feature>
<evidence type="ECO:0000256" key="1">
    <source>
        <dbReference type="SAM" id="MobiDB-lite"/>
    </source>
</evidence>
<proteinExistence type="predicted"/>
<dbReference type="InterPro" id="IPR011993">
    <property type="entry name" value="PH-like_dom_sf"/>
</dbReference>
<organism evidence="3 4">
    <name type="scientific">Acanthocheilonema viteae</name>
    <name type="common">Filarial nematode worm</name>
    <name type="synonym">Dipetalonema viteae</name>
    <dbReference type="NCBI Taxonomy" id="6277"/>
    <lineage>
        <taxon>Eukaryota</taxon>
        <taxon>Metazoa</taxon>
        <taxon>Ecdysozoa</taxon>
        <taxon>Nematoda</taxon>
        <taxon>Chromadorea</taxon>
        <taxon>Rhabditida</taxon>
        <taxon>Spirurina</taxon>
        <taxon>Spiruromorpha</taxon>
        <taxon>Filarioidea</taxon>
        <taxon>Onchocercidae</taxon>
        <taxon>Acanthocheilonema</taxon>
    </lineage>
</organism>
<dbReference type="STRING" id="6277.A0A498S8Q8"/>
<dbReference type="Pfam" id="PF00568">
    <property type="entry name" value="WH1"/>
    <property type="match status" value="1"/>
</dbReference>
<evidence type="ECO:0000313" key="4">
    <source>
        <dbReference type="Proteomes" id="UP000276991"/>
    </source>
</evidence>
<dbReference type="SUPFAM" id="SSF50729">
    <property type="entry name" value="PH domain-like"/>
    <property type="match status" value="1"/>
</dbReference>
<dbReference type="Gene3D" id="2.30.29.30">
    <property type="entry name" value="Pleckstrin-homology domain (PH domain)/Phosphotyrosine-binding domain (PTB)"/>
    <property type="match status" value="1"/>
</dbReference>
<dbReference type="InterPro" id="IPR000697">
    <property type="entry name" value="WH1/EVH1_dom"/>
</dbReference>
<feature type="domain" description="WH1" evidence="2">
    <location>
        <begin position="20"/>
        <end position="121"/>
    </location>
</feature>
<keyword evidence="4" id="KW-1185">Reference proteome</keyword>
<dbReference type="EMBL" id="UPTC01000388">
    <property type="protein sequence ID" value="VBB28349.1"/>
    <property type="molecule type" value="Genomic_DNA"/>
</dbReference>
<protein>
    <recommendedName>
        <fullName evidence="2">WH1 domain-containing protein</fullName>
    </recommendedName>
</protein>
<reference evidence="3 4" key="1">
    <citation type="submission" date="2018-08" db="EMBL/GenBank/DDBJ databases">
        <authorList>
            <person name="Laetsch R D."/>
            <person name="Stevens L."/>
            <person name="Kumar S."/>
            <person name="Blaxter L. M."/>
        </authorList>
    </citation>
    <scope>NUCLEOTIDE SEQUENCE [LARGE SCALE GENOMIC DNA]</scope>
</reference>
<gene>
    <name evidence="3" type="ORF">NAV_LOCUS3179</name>
</gene>
<dbReference type="Proteomes" id="UP000276991">
    <property type="component" value="Unassembled WGS sequence"/>
</dbReference>
<dbReference type="AlphaFoldDB" id="A0A498S8Q8"/>
<feature type="region of interest" description="Disordered" evidence="1">
    <location>
        <begin position="135"/>
        <end position="189"/>
    </location>
</feature>
<name>A0A498S8Q8_ACAVI</name>
<dbReference type="OrthoDB" id="5858169at2759"/>
<sequence>MESLNSIRNNTLQLKNRFRHITCVSVQIYKLEGNNWREMTKDFVLLHMYYDEEDRETKLVAIDGIKASLIVRGFVLSSNLQLVRPTKKFVHFISSKQGKSEMYGFGFYRVLEVEQFLRLFSVVHKRLHLSTGSITQSGSEYNKRDLSISSTKSQPAYPISPSTPSIPVKVSAPNKDTQTVPPSSLIDSPWREPLSQEDVDVQHVKEGLQGLSFASDPSVTAPSFNLVPSLSKTSVDARSDSHCGDSVALESNSDATPHVGYKQYQLWSTPPWNALLEQPIYSNEAAIAYTWNSLLNN</sequence>
<accession>A0A498S8Q8</accession>
<evidence type="ECO:0000259" key="2">
    <source>
        <dbReference type="Pfam" id="PF00568"/>
    </source>
</evidence>
<feature type="compositionally biased region" description="Polar residues" evidence="1">
    <location>
        <begin position="147"/>
        <end position="165"/>
    </location>
</feature>